<dbReference type="NCBIfam" id="TIGR04057">
    <property type="entry name" value="SusC_RagA_signa"/>
    <property type="match status" value="1"/>
</dbReference>
<keyword evidence="6 8" id="KW-0472">Membrane</keyword>
<reference evidence="12 13" key="1">
    <citation type="submission" date="2018-11" db="EMBL/GenBank/DDBJ databases">
        <title>Chitinophaga lutea sp.nov., isolate from arsenic contaminated soil.</title>
        <authorList>
            <person name="Zong Y."/>
        </authorList>
    </citation>
    <scope>NUCLEOTIDE SEQUENCE [LARGE SCALE GENOMIC DNA]</scope>
    <source>
        <strain evidence="12 13">ZY74</strain>
    </source>
</reference>
<dbReference type="GO" id="GO:0009279">
    <property type="term" value="C:cell outer membrane"/>
    <property type="evidence" value="ECO:0007669"/>
    <property type="project" value="UniProtKB-SubCell"/>
</dbReference>
<evidence type="ECO:0000259" key="11">
    <source>
        <dbReference type="Pfam" id="PF07715"/>
    </source>
</evidence>
<dbReference type="InterPro" id="IPR036942">
    <property type="entry name" value="Beta-barrel_TonB_sf"/>
</dbReference>
<dbReference type="Pfam" id="PF00593">
    <property type="entry name" value="TonB_dep_Rec_b-barrel"/>
    <property type="match status" value="1"/>
</dbReference>
<keyword evidence="4 8" id="KW-0812">Transmembrane</keyword>
<dbReference type="Pfam" id="PF07715">
    <property type="entry name" value="Plug"/>
    <property type="match status" value="1"/>
</dbReference>
<dbReference type="InterPro" id="IPR012910">
    <property type="entry name" value="Plug_dom"/>
</dbReference>
<comment type="subcellular location">
    <subcellularLocation>
        <location evidence="1 8">Cell outer membrane</location>
        <topology evidence="1 8">Multi-pass membrane protein</topology>
    </subcellularLocation>
</comment>
<keyword evidence="5 9" id="KW-0798">TonB box</keyword>
<gene>
    <name evidence="12" type="ORF">EGT74_23825</name>
</gene>
<evidence type="ECO:0000256" key="4">
    <source>
        <dbReference type="ARBA" id="ARBA00022692"/>
    </source>
</evidence>
<evidence type="ECO:0000256" key="9">
    <source>
        <dbReference type="RuleBase" id="RU003357"/>
    </source>
</evidence>
<feature type="domain" description="TonB-dependent receptor plug" evidence="11">
    <location>
        <begin position="239"/>
        <end position="360"/>
    </location>
</feature>
<dbReference type="Pfam" id="PF13715">
    <property type="entry name" value="CarbopepD_reg_2"/>
    <property type="match status" value="1"/>
</dbReference>
<dbReference type="AlphaFoldDB" id="A0A3N4PDC2"/>
<dbReference type="InterPro" id="IPR008969">
    <property type="entry name" value="CarboxyPept-like_regulatory"/>
</dbReference>
<keyword evidence="2 8" id="KW-0813">Transport</keyword>
<protein>
    <submittedName>
        <fullName evidence="12">SusC/RagA family TonB-linked outer membrane protein</fullName>
    </submittedName>
</protein>
<evidence type="ECO:0000256" key="6">
    <source>
        <dbReference type="ARBA" id="ARBA00023136"/>
    </source>
</evidence>
<accession>A0A3N4PDC2</accession>
<dbReference type="InterPro" id="IPR039426">
    <property type="entry name" value="TonB-dep_rcpt-like"/>
</dbReference>
<evidence type="ECO:0000259" key="10">
    <source>
        <dbReference type="Pfam" id="PF00593"/>
    </source>
</evidence>
<dbReference type="SUPFAM" id="SSF56935">
    <property type="entry name" value="Porins"/>
    <property type="match status" value="1"/>
</dbReference>
<dbReference type="Gene3D" id="2.40.170.20">
    <property type="entry name" value="TonB-dependent receptor, beta-barrel domain"/>
    <property type="match status" value="1"/>
</dbReference>
<dbReference type="NCBIfam" id="TIGR04056">
    <property type="entry name" value="OMP_RagA_SusC"/>
    <property type="match status" value="1"/>
</dbReference>
<keyword evidence="13" id="KW-1185">Reference proteome</keyword>
<evidence type="ECO:0000256" key="7">
    <source>
        <dbReference type="ARBA" id="ARBA00023237"/>
    </source>
</evidence>
<evidence type="ECO:0000256" key="5">
    <source>
        <dbReference type="ARBA" id="ARBA00023077"/>
    </source>
</evidence>
<dbReference type="InterPro" id="IPR023996">
    <property type="entry name" value="TonB-dep_OMP_SusC/RagA"/>
</dbReference>
<keyword evidence="3 8" id="KW-1134">Transmembrane beta strand</keyword>
<dbReference type="PROSITE" id="PS52016">
    <property type="entry name" value="TONB_DEPENDENT_REC_3"/>
    <property type="match status" value="1"/>
</dbReference>
<dbReference type="PROSITE" id="PS00018">
    <property type="entry name" value="EF_HAND_1"/>
    <property type="match status" value="1"/>
</dbReference>
<dbReference type="InterPro" id="IPR023997">
    <property type="entry name" value="TonB-dep_OMP_SusC/RagA_CS"/>
</dbReference>
<proteinExistence type="inferred from homology"/>
<name>A0A3N4PDC2_9BACT</name>
<dbReference type="Proteomes" id="UP000278351">
    <property type="component" value="Unassembled WGS sequence"/>
</dbReference>
<keyword evidence="7 8" id="KW-0998">Cell outer membrane</keyword>
<evidence type="ECO:0000256" key="1">
    <source>
        <dbReference type="ARBA" id="ARBA00004571"/>
    </source>
</evidence>
<comment type="caution">
    <text evidence="12">The sequence shown here is derived from an EMBL/GenBank/DDBJ whole genome shotgun (WGS) entry which is preliminary data.</text>
</comment>
<evidence type="ECO:0000256" key="2">
    <source>
        <dbReference type="ARBA" id="ARBA00022448"/>
    </source>
</evidence>
<dbReference type="InterPro" id="IPR037066">
    <property type="entry name" value="Plug_dom_sf"/>
</dbReference>
<sequence>MIFSAHVAGSGRAFPSHGLTLFVYRCMRISFLAFFLVVLSVQLLPAASASAQRLRDQVVQLPLKDESLLGAFKKIESQTGFRFMYRKSDVRHILHLNMPAGQQYLADVLEHLLAPNALTFRQVDNRILIEPAATIKPAAAAADSTTSVTGRVTGDDGNPVIGATVIVKGTRKGAITNEDGQFTIREVREKAVLVVTSLGYRQMEFPVNDRAYLSLQLPLQSGGARLNEVVVVGYGTQQKREISGSIGKVGALKPEENIVSNSISALQGRVAGLQITNTSAEPGRMPHFSIRGVQTTQSNYTGSGNNPLIVVDGLVIDAGPEGENANFSMFNLNPQDIASIEVLKDAASAAIYGARGAQGVIMITTKKGTFGAKPVVTINSYAGTTRSHFDYRPLNTAEYGALFTEARRNRMGDIDRLISAGGLPPAEEAQLNDEKELLALQIDQLDLGASDINWLKRVVPRNAATHNIQASVSGGSNQTSYYLSFGKFSEESAVGLGRLDRYTGKLALTQKVNRWLKAGADISVSKVKRDGIFEAMGAAIKARPDTPDSLKKTGAGAWDYSYGYQEHPLGALHTYHKNLRETWNYTGNFFAEATFSKNFSLRSMIAGSRSEDEQEYFMSPFSYQGQATSGNYTSEGNKGLRYTLNNVLSYRFNYAKLHADVLLGQEFTGNQYRTAAYNYQGFPLIEALWQPGNAAVATNFYASGNRFYEEYSESYFLRSNMNWEGKYLLSFSLRRDGTSKLSNNRYAWFPAVSGGWIISDEAFLKGNPLLSYLKVRTSYGITGNIRPIGLYDTRDLANSVLYLNEPALRLHTMLGNPDLKWERTRQHDIGLETRFFNNRLSITAEYYVKKTDGLLTSRQIPFSSGGFVSQRVNVGAMTNRGVDLAVSLASRPGNFHWEVSAVANINRNKVTELRDSIMGYGIYFAGGPQGYVQIGQPLGLLQLYNSLGVDPQTGDLVYEDRDKNGIINQKDMVYVPVAQPKASGGFTIDLGWKNFSLNTQLAFTLGNKIYNFSEQVYRNYDYDIYTGVVNNKPTWVLDRWQKPGDRSYYPRAVVGPHGAGQTTDWNVQPSTHYLFSGSYLRCRNITFAYNLPSALIGKAGMQQVRLYAAAQNVFTVKDKRLLANDPEQMIETGMQQDVAPLPRTFSAGIDLRF</sequence>
<comment type="similarity">
    <text evidence="8 9">Belongs to the TonB-dependent receptor family.</text>
</comment>
<organism evidence="12 13">
    <name type="scientific">Chitinophaga lutea</name>
    <dbReference type="NCBI Taxonomy" id="2488634"/>
    <lineage>
        <taxon>Bacteria</taxon>
        <taxon>Pseudomonadati</taxon>
        <taxon>Bacteroidota</taxon>
        <taxon>Chitinophagia</taxon>
        <taxon>Chitinophagales</taxon>
        <taxon>Chitinophagaceae</taxon>
        <taxon>Chitinophaga</taxon>
    </lineage>
</organism>
<evidence type="ECO:0000256" key="3">
    <source>
        <dbReference type="ARBA" id="ARBA00022452"/>
    </source>
</evidence>
<dbReference type="InterPro" id="IPR000531">
    <property type="entry name" value="Beta-barrel_TonB"/>
</dbReference>
<evidence type="ECO:0000313" key="13">
    <source>
        <dbReference type="Proteomes" id="UP000278351"/>
    </source>
</evidence>
<dbReference type="InterPro" id="IPR018247">
    <property type="entry name" value="EF_Hand_1_Ca_BS"/>
</dbReference>
<evidence type="ECO:0000313" key="12">
    <source>
        <dbReference type="EMBL" id="RPE05418.1"/>
    </source>
</evidence>
<dbReference type="EMBL" id="RPDH01000003">
    <property type="protein sequence ID" value="RPE05418.1"/>
    <property type="molecule type" value="Genomic_DNA"/>
</dbReference>
<feature type="domain" description="TonB-dependent receptor-like beta-barrel" evidence="10">
    <location>
        <begin position="568"/>
        <end position="1004"/>
    </location>
</feature>
<evidence type="ECO:0000256" key="8">
    <source>
        <dbReference type="PROSITE-ProRule" id="PRU01360"/>
    </source>
</evidence>
<dbReference type="Gene3D" id="2.60.40.1120">
    <property type="entry name" value="Carboxypeptidase-like, regulatory domain"/>
    <property type="match status" value="1"/>
</dbReference>
<dbReference type="SUPFAM" id="SSF49464">
    <property type="entry name" value="Carboxypeptidase regulatory domain-like"/>
    <property type="match status" value="1"/>
</dbReference>
<dbReference type="Gene3D" id="2.170.130.10">
    <property type="entry name" value="TonB-dependent receptor, plug domain"/>
    <property type="match status" value="1"/>
</dbReference>